<evidence type="ECO:0000313" key="2">
    <source>
        <dbReference type="EMBL" id="MCL1029844.1"/>
    </source>
</evidence>
<protein>
    <submittedName>
        <fullName evidence="2">Fimbria/pilus periplasmic chaperone</fullName>
    </submittedName>
</protein>
<gene>
    <name evidence="2" type="ORF">KAJ71_12550</name>
</gene>
<dbReference type="Proteomes" id="UP001165275">
    <property type="component" value="Unassembled WGS sequence"/>
</dbReference>
<evidence type="ECO:0000256" key="1">
    <source>
        <dbReference type="SAM" id="SignalP"/>
    </source>
</evidence>
<organism evidence="2 3">
    <name type="scientific">Serratia silvae</name>
    <dbReference type="NCBI Taxonomy" id="2824122"/>
    <lineage>
        <taxon>Bacteria</taxon>
        <taxon>Pseudomonadati</taxon>
        <taxon>Pseudomonadota</taxon>
        <taxon>Gammaproteobacteria</taxon>
        <taxon>Enterobacterales</taxon>
        <taxon>Yersiniaceae</taxon>
        <taxon>Serratia</taxon>
    </lineage>
</organism>
<keyword evidence="1" id="KW-0732">Signal</keyword>
<dbReference type="EMBL" id="JAGQDC010000009">
    <property type="protein sequence ID" value="MCL1029844.1"/>
    <property type="molecule type" value="Genomic_DNA"/>
</dbReference>
<feature type="signal peptide" evidence="1">
    <location>
        <begin position="1"/>
        <end position="17"/>
    </location>
</feature>
<name>A0ABT0KCU3_9GAMM</name>
<dbReference type="RefSeq" id="WP_375540735.1">
    <property type="nucleotide sequence ID" value="NZ_CBCSGY010000046.1"/>
</dbReference>
<proteinExistence type="predicted"/>
<accession>A0ABT0KCU3</accession>
<sequence length="219" mass="24996">MKRLLFWLACLPLSAGAIDVGTMTFVMNQQQSFVAKRVLNNNHGARIYQVTIRAIDRPGQHELRSRPADGELLFAPKQLALRAGQGEYYKFYYHGPQDNQERYYRVSFREIPTNPIAQEQRQLPGANLEPIMVMDTLLVVRPRNSLFAYQLDKQRGTLSNTGNTFFKFLLKPGCNSTDEQGTSEYLRPGDTLSHPGIRLAGQKFIIYNDTFINIDNSCM</sequence>
<comment type="caution">
    <text evidence="2">The sequence shown here is derived from an EMBL/GenBank/DDBJ whole genome shotgun (WGS) entry which is preliminary data.</text>
</comment>
<keyword evidence="3" id="KW-1185">Reference proteome</keyword>
<evidence type="ECO:0000313" key="3">
    <source>
        <dbReference type="Proteomes" id="UP001165275"/>
    </source>
</evidence>
<dbReference type="SUPFAM" id="SSF49354">
    <property type="entry name" value="PapD-like"/>
    <property type="match status" value="1"/>
</dbReference>
<dbReference type="InterPro" id="IPR013783">
    <property type="entry name" value="Ig-like_fold"/>
</dbReference>
<reference evidence="2" key="1">
    <citation type="submission" date="2021-04" db="EMBL/GenBank/DDBJ databases">
        <title>Genome sequence of Serratia sp. arafor3.</title>
        <authorList>
            <person name="Besaury L."/>
        </authorList>
    </citation>
    <scope>NUCLEOTIDE SEQUENCE</scope>
    <source>
        <strain evidence="2">Arafor3</strain>
    </source>
</reference>
<feature type="chain" id="PRO_5046113091" evidence="1">
    <location>
        <begin position="18"/>
        <end position="219"/>
    </location>
</feature>
<dbReference type="Gene3D" id="2.60.40.10">
    <property type="entry name" value="Immunoglobulins"/>
    <property type="match status" value="1"/>
</dbReference>
<dbReference type="InterPro" id="IPR008962">
    <property type="entry name" value="PapD-like_sf"/>
</dbReference>